<dbReference type="SMART" id="SM01176">
    <property type="entry name" value="DUF4208"/>
    <property type="match status" value="1"/>
</dbReference>
<dbReference type="InterPro" id="IPR039880">
    <property type="entry name" value="CHCT1-like"/>
</dbReference>
<dbReference type="OrthoDB" id="5857104at2759"/>
<keyword evidence="5" id="KW-0378">Hydrolase</keyword>
<dbReference type="EC" id="3.6.4.12" evidence="5"/>
<evidence type="ECO:0000313" key="6">
    <source>
        <dbReference type="Proteomes" id="UP001163046"/>
    </source>
</evidence>
<feature type="compositionally biased region" description="Polar residues" evidence="3">
    <location>
        <begin position="222"/>
        <end position="240"/>
    </location>
</feature>
<comment type="caution">
    <text evidence="5">The sequence shown here is derived from an EMBL/GenBank/DDBJ whole genome shotgun (WGS) entry which is preliminary data.</text>
</comment>
<accession>A0A9W9ZN46</accession>
<gene>
    <name evidence="5" type="primary">CHD1_1</name>
    <name evidence="5" type="ORF">OS493_021223</name>
</gene>
<name>A0A9W9ZN46_9CNID</name>
<feature type="compositionally biased region" description="Polar residues" evidence="3">
    <location>
        <begin position="19"/>
        <end position="29"/>
    </location>
</feature>
<dbReference type="GO" id="GO:0005634">
    <property type="term" value="C:nucleus"/>
    <property type="evidence" value="ECO:0007669"/>
    <property type="project" value="UniProtKB-SubCell"/>
</dbReference>
<evidence type="ECO:0000256" key="1">
    <source>
        <dbReference type="ARBA" id="ARBA00004123"/>
    </source>
</evidence>
<sequence length="260" mass="29720">MEVLSPPDGAENKEDGATLETSQEGQQATEVKKKRKVSKKKDDSKDEGEKLVYSFVDKRPTKKEKKEASKEKKQEIKESIVQEEPPSPQNEEDSKEDGAKPKGSYALADMEKATFDACKEKMRPVKRALKMLESPEDNTNEKDQVTQTKQCLLKIGDHIMEITSHYKDADVVTDWRNNLWTFVSKFTSFEAKKLFKLYKHAAKKRDELKSQERAQHKPGPHSQRSSQTLQEGPSPRSTQEIMRLSGHPTISKDQRMEAAR</sequence>
<feature type="compositionally biased region" description="Basic and acidic residues" evidence="3">
    <location>
        <begin position="40"/>
        <end position="80"/>
    </location>
</feature>
<dbReference type="PANTHER" id="PTHR21765:SF1">
    <property type="entry name" value="CHD1 HELICAL C-TERMINAL DOMAIN CONTAINING PROTEIN 1"/>
    <property type="match status" value="1"/>
</dbReference>
<feature type="region of interest" description="Disordered" evidence="3">
    <location>
        <begin position="1"/>
        <end position="106"/>
    </location>
</feature>
<dbReference type="AlphaFoldDB" id="A0A9W9ZN46"/>
<evidence type="ECO:0000259" key="4">
    <source>
        <dbReference type="SMART" id="SM01176"/>
    </source>
</evidence>
<dbReference type="GO" id="GO:0003678">
    <property type="term" value="F:DNA helicase activity"/>
    <property type="evidence" value="ECO:0007669"/>
    <property type="project" value="UniProtKB-EC"/>
</dbReference>
<dbReference type="GO" id="GO:0016787">
    <property type="term" value="F:hydrolase activity"/>
    <property type="evidence" value="ECO:0007669"/>
    <property type="project" value="UniProtKB-KW"/>
</dbReference>
<dbReference type="Proteomes" id="UP001163046">
    <property type="component" value="Unassembled WGS sequence"/>
</dbReference>
<dbReference type="PANTHER" id="PTHR21765">
    <property type="entry name" value="SIMILAR TO CHROMODOMAIN-HELICASE-DNA-BINDING PROTEIN 1 (CHD-1)"/>
    <property type="match status" value="1"/>
</dbReference>
<evidence type="ECO:0000256" key="2">
    <source>
        <dbReference type="ARBA" id="ARBA00023242"/>
    </source>
</evidence>
<protein>
    <submittedName>
        <fullName evidence="5">Transcriptional regulator</fullName>
        <ecNumber evidence="5">3.6.4.12</ecNumber>
    </submittedName>
</protein>
<dbReference type="InterPro" id="IPR025260">
    <property type="entry name" value="CHD1-like_C"/>
</dbReference>
<dbReference type="Pfam" id="PF13907">
    <property type="entry name" value="CHD1-like_C"/>
    <property type="match status" value="1"/>
</dbReference>
<comment type="subcellular location">
    <subcellularLocation>
        <location evidence="1">Nucleus</location>
    </subcellularLocation>
</comment>
<feature type="domain" description="Chromodomain-helicase-DNA-binding protein 1-like C-terminal" evidence="4">
    <location>
        <begin position="97"/>
        <end position="201"/>
    </location>
</feature>
<keyword evidence="6" id="KW-1185">Reference proteome</keyword>
<feature type="compositionally biased region" description="Basic and acidic residues" evidence="3">
    <location>
        <begin position="250"/>
        <end position="260"/>
    </location>
</feature>
<organism evidence="5 6">
    <name type="scientific">Desmophyllum pertusum</name>
    <dbReference type="NCBI Taxonomy" id="174260"/>
    <lineage>
        <taxon>Eukaryota</taxon>
        <taxon>Metazoa</taxon>
        <taxon>Cnidaria</taxon>
        <taxon>Anthozoa</taxon>
        <taxon>Hexacorallia</taxon>
        <taxon>Scleractinia</taxon>
        <taxon>Caryophylliina</taxon>
        <taxon>Caryophylliidae</taxon>
        <taxon>Desmophyllum</taxon>
    </lineage>
</organism>
<keyword evidence="2" id="KW-0539">Nucleus</keyword>
<evidence type="ECO:0000256" key="3">
    <source>
        <dbReference type="SAM" id="MobiDB-lite"/>
    </source>
</evidence>
<feature type="region of interest" description="Disordered" evidence="3">
    <location>
        <begin position="206"/>
        <end position="260"/>
    </location>
</feature>
<dbReference type="EMBL" id="MU825886">
    <property type="protein sequence ID" value="KAJ7384591.1"/>
    <property type="molecule type" value="Genomic_DNA"/>
</dbReference>
<feature type="compositionally biased region" description="Basic and acidic residues" evidence="3">
    <location>
        <begin position="206"/>
        <end position="215"/>
    </location>
</feature>
<evidence type="ECO:0000313" key="5">
    <source>
        <dbReference type="EMBL" id="KAJ7384591.1"/>
    </source>
</evidence>
<proteinExistence type="predicted"/>
<reference evidence="5" key="1">
    <citation type="submission" date="2023-01" db="EMBL/GenBank/DDBJ databases">
        <title>Genome assembly of the deep-sea coral Lophelia pertusa.</title>
        <authorList>
            <person name="Herrera S."/>
            <person name="Cordes E."/>
        </authorList>
    </citation>
    <scope>NUCLEOTIDE SEQUENCE</scope>
    <source>
        <strain evidence="5">USNM1676648</strain>
        <tissue evidence="5">Polyp</tissue>
    </source>
</reference>